<keyword evidence="1" id="KW-0805">Transcription regulation</keyword>
<dbReference type="SUPFAM" id="SSF48008">
    <property type="entry name" value="GntR ligand-binding domain-like"/>
    <property type="match status" value="1"/>
</dbReference>
<dbReference type="RefSeq" id="WP_167528045.1">
    <property type="nucleotide sequence ID" value="NZ_AP021874.1"/>
</dbReference>
<dbReference type="SMART" id="SM00895">
    <property type="entry name" value="FCD"/>
    <property type="match status" value="1"/>
</dbReference>
<evidence type="ECO:0000256" key="1">
    <source>
        <dbReference type="ARBA" id="ARBA00023015"/>
    </source>
</evidence>
<keyword evidence="3" id="KW-0804">Transcription</keyword>
<evidence type="ECO:0000259" key="4">
    <source>
        <dbReference type="PROSITE" id="PS50949"/>
    </source>
</evidence>
<dbReference type="SUPFAM" id="SSF46785">
    <property type="entry name" value="Winged helix' DNA-binding domain"/>
    <property type="match status" value="1"/>
</dbReference>
<keyword evidence="6" id="KW-1185">Reference proteome</keyword>
<dbReference type="PANTHER" id="PTHR43537:SF5">
    <property type="entry name" value="UXU OPERON TRANSCRIPTIONAL REGULATOR"/>
    <property type="match status" value="1"/>
</dbReference>
<protein>
    <submittedName>
        <fullName evidence="5">GntR family transcriptional regulator</fullName>
    </submittedName>
</protein>
<evidence type="ECO:0000313" key="5">
    <source>
        <dbReference type="EMBL" id="BBO72527.1"/>
    </source>
</evidence>
<dbReference type="SMART" id="SM00345">
    <property type="entry name" value="HTH_GNTR"/>
    <property type="match status" value="1"/>
</dbReference>
<dbReference type="GO" id="GO:0003677">
    <property type="term" value="F:DNA binding"/>
    <property type="evidence" value="ECO:0007669"/>
    <property type="project" value="UniProtKB-KW"/>
</dbReference>
<name>A0A5K7Z7P1_9BACT</name>
<keyword evidence="2" id="KW-0238">DNA-binding</keyword>
<dbReference type="AlphaFoldDB" id="A0A5K7Z7P1"/>
<feature type="domain" description="HTH gntR-type" evidence="4">
    <location>
        <begin position="23"/>
        <end position="91"/>
    </location>
</feature>
<dbReference type="KEGG" id="dalk:DSCA_64570"/>
<dbReference type="InterPro" id="IPR036390">
    <property type="entry name" value="WH_DNA-bd_sf"/>
</dbReference>
<evidence type="ECO:0000313" key="6">
    <source>
        <dbReference type="Proteomes" id="UP000427906"/>
    </source>
</evidence>
<sequence>MNEPKHGNDPFSAEIDLKAVKRTKVYQEIAEQIIHLIKAGKLRHGDQLPPERRLAEIFQVSRHPVREAIRTLEEKNVLVSRVGSGTFVVNERDASIDDLLTHALEREKNKLAEIFEFRRMIEPQIAAKAAAKASPEDLAELKGILERQEKAGDIHQIVDLDQEFHMALARATRNSTLLRVVERLNDILDESRTRVPRNTNRAELSLSGHASILRAVEKGDSGAALKAMEKHLLQVEAAL</sequence>
<dbReference type="InterPro" id="IPR036388">
    <property type="entry name" value="WH-like_DNA-bd_sf"/>
</dbReference>
<dbReference type="Pfam" id="PF07729">
    <property type="entry name" value="FCD"/>
    <property type="match status" value="1"/>
</dbReference>
<proteinExistence type="predicted"/>
<dbReference type="Proteomes" id="UP000427906">
    <property type="component" value="Chromosome"/>
</dbReference>
<dbReference type="Pfam" id="PF00392">
    <property type="entry name" value="GntR"/>
    <property type="match status" value="1"/>
</dbReference>
<dbReference type="Gene3D" id="1.20.120.530">
    <property type="entry name" value="GntR ligand-binding domain-like"/>
    <property type="match status" value="1"/>
</dbReference>
<dbReference type="CDD" id="cd07377">
    <property type="entry name" value="WHTH_GntR"/>
    <property type="match status" value="1"/>
</dbReference>
<dbReference type="InterPro" id="IPR000524">
    <property type="entry name" value="Tscrpt_reg_HTH_GntR"/>
</dbReference>
<dbReference type="EMBL" id="AP021874">
    <property type="protein sequence ID" value="BBO72527.1"/>
    <property type="molecule type" value="Genomic_DNA"/>
</dbReference>
<accession>A0A5K7Z7P1</accession>
<gene>
    <name evidence="5" type="ORF">DSCA_64570</name>
</gene>
<dbReference type="PANTHER" id="PTHR43537">
    <property type="entry name" value="TRANSCRIPTIONAL REGULATOR, GNTR FAMILY"/>
    <property type="match status" value="1"/>
</dbReference>
<dbReference type="InterPro" id="IPR008920">
    <property type="entry name" value="TF_FadR/GntR_C"/>
</dbReference>
<dbReference type="InterPro" id="IPR011711">
    <property type="entry name" value="GntR_C"/>
</dbReference>
<dbReference type="GO" id="GO:0003700">
    <property type="term" value="F:DNA-binding transcription factor activity"/>
    <property type="evidence" value="ECO:0007669"/>
    <property type="project" value="InterPro"/>
</dbReference>
<dbReference type="PRINTS" id="PR00035">
    <property type="entry name" value="HTHGNTR"/>
</dbReference>
<evidence type="ECO:0000256" key="3">
    <source>
        <dbReference type="ARBA" id="ARBA00023163"/>
    </source>
</evidence>
<evidence type="ECO:0000256" key="2">
    <source>
        <dbReference type="ARBA" id="ARBA00023125"/>
    </source>
</evidence>
<dbReference type="Gene3D" id="1.10.10.10">
    <property type="entry name" value="Winged helix-like DNA-binding domain superfamily/Winged helix DNA-binding domain"/>
    <property type="match status" value="1"/>
</dbReference>
<dbReference type="PROSITE" id="PS50949">
    <property type="entry name" value="HTH_GNTR"/>
    <property type="match status" value="1"/>
</dbReference>
<reference evidence="5 6" key="1">
    <citation type="submission" date="2019-11" db="EMBL/GenBank/DDBJ databases">
        <title>Comparative genomics of hydrocarbon-degrading Desulfosarcina strains.</title>
        <authorList>
            <person name="Watanabe M."/>
            <person name="Kojima H."/>
            <person name="Fukui M."/>
        </authorList>
    </citation>
    <scope>NUCLEOTIDE SEQUENCE [LARGE SCALE GENOMIC DNA]</scope>
    <source>
        <strain evidence="5 6">PL12</strain>
    </source>
</reference>
<organism evidence="5 6">
    <name type="scientific">Desulfosarcina alkanivorans</name>
    <dbReference type="NCBI Taxonomy" id="571177"/>
    <lineage>
        <taxon>Bacteria</taxon>
        <taxon>Pseudomonadati</taxon>
        <taxon>Thermodesulfobacteriota</taxon>
        <taxon>Desulfobacteria</taxon>
        <taxon>Desulfobacterales</taxon>
        <taxon>Desulfosarcinaceae</taxon>
        <taxon>Desulfosarcina</taxon>
    </lineage>
</organism>